<evidence type="ECO:0000313" key="4">
    <source>
        <dbReference type="EMBL" id="KAK3510834.1"/>
    </source>
</evidence>
<reference evidence="4" key="1">
    <citation type="submission" date="2023-06" db="EMBL/GenBank/DDBJ databases">
        <title>Male Hemibagrus guttatus genome.</title>
        <authorList>
            <person name="Bian C."/>
        </authorList>
    </citation>
    <scope>NUCLEOTIDE SEQUENCE</scope>
    <source>
        <strain evidence="4">Male_cb2023</strain>
        <tissue evidence="4">Muscle</tissue>
    </source>
</reference>
<dbReference type="Pfam" id="PF00035">
    <property type="entry name" value="dsrm"/>
    <property type="match status" value="1"/>
</dbReference>
<keyword evidence="1" id="KW-0694">RNA-binding</keyword>
<feature type="domain" description="DRBM" evidence="3">
    <location>
        <begin position="493"/>
        <end position="532"/>
    </location>
</feature>
<proteinExistence type="predicted"/>
<name>A0AAE0PZ10_9TELE</name>
<dbReference type="GO" id="GO:0003723">
    <property type="term" value="F:RNA binding"/>
    <property type="evidence" value="ECO:0007669"/>
    <property type="project" value="UniProtKB-UniRule"/>
</dbReference>
<keyword evidence="5" id="KW-1185">Reference proteome</keyword>
<dbReference type="Gene3D" id="3.30.160.20">
    <property type="match status" value="3"/>
</dbReference>
<organism evidence="4 5">
    <name type="scientific">Hemibagrus guttatus</name>
    <dbReference type="NCBI Taxonomy" id="175788"/>
    <lineage>
        <taxon>Eukaryota</taxon>
        <taxon>Metazoa</taxon>
        <taxon>Chordata</taxon>
        <taxon>Craniata</taxon>
        <taxon>Vertebrata</taxon>
        <taxon>Euteleostomi</taxon>
        <taxon>Actinopterygii</taxon>
        <taxon>Neopterygii</taxon>
        <taxon>Teleostei</taxon>
        <taxon>Ostariophysi</taxon>
        <taxon>Siluriformes</taxon>
        <taxon>Bagridae</taxon>
        <taxon>Hemibagrus</taxon>
    </lineage>
</organism>
<dbReference type="SUPFAM" id="SSF54768">
    <property type="entry name" value="dsRNA-binding domain-like"/>
    <property type="match status" value="3"/>
</dbReference>
<evidence type="ECO:0000259" key="3">
    <source>
        <dbReference type="PROSITE" id="PS50137"/>
    </source>
</evidence>
<feature type="coiled-coil region" evidence="2">
    <location>
        <begin position="266"/>
        <end position="313"/>
    </location>
</feature>
<accession>A0AAE0PZ10</accession>
<dbReference type="InterPro" id="IPR027897">
    <property type="entry name" value="DUF4559"/>
</dbReference>
<dbReference type="PANTHER" id="PTHR35083:SF3">
    <property type="entry name" value="SI:CH211-91P5.3"/>
    <property type="match status" value="1"/>
</dbReference>
<gene>
    <name evidence="4" type="ORF">QTP70_022775</name>
</gene>
<dbReference type="PROSITE" id="PS50137">
    <property type="entry name" value="DS_RBD"/>
    <property type="match status" value="1"/>
</dbReference>
<comment type="caution">
    <text evidence="4">The sequence shown here is derived from an EMBL/GenBank/DDBJ whole genome shotgun (WGS) entry which is preliminary data.</text>
</comment>
<keyword evidence="2" id="KW-0175">Coiled coil</keyword>
<dbReference type="InterPro" id="IPR014720">
    <property type="entry name" value="dsRBD_dom"/>
</dbReference>
<dbReference type="PANTHER" id="PTHR35083">
    <property type="entry name" value="RGD1565685 PROTEIN"/>
    <property type="match status" value="1"/>
</dbReference>
<dbReference type="Proteomes" id="UP001274896">
    <property type="component" value="Unassembled WGS sequence"/>
</dbReference>
<dbReference type="SMART" id="SM00358">
    <property type="entry name" value="DSRM"/>
    <property type="match status" value="3"/>
</dbReference>
<dbReference type="EMBL" id="JAUCMX010000025">
    <property type="protein sequence ID" value="KAK3510834.1"/>
    <property type="molecule type" value="Genomic_DNA"/>
</dbReference>
<evidence type="ECO:0000313" key="5">
    <source>
        <dbReference type="Proteomes" id="UP001274896"/>
    </source>
</evidence>
<evidence type="ECO:0000256" key="2">
    <source>
        <dbReference type="SAM" id="Coils"/>
    </source>
</evidence>
<dbReference type="Pfam" id="PF15112">
    <property type="entry name" value="DUF4559"/>
    <property type="match status" value="1"/>
</dbReference>
<evidence type="ECO:0000256" key="1">
    <source>
        <dbReference type="PROSITE-ProRule" id="PRU00266"/>
    </source>
</evidence>
<dbReference type="AlphaFoldDB" id="A0AAE0PZ10"/>
<sequence>MDYKRFSDENYKHWLQAAESLYILRSHIREFVENETENFHKSLREKLRNVKCESKCSLLKYSPKLKKFPICDKCEQWKDAILQNHNHKGIDIPWNNCQPHLWPTDKWEVAKANLDYLPQVYMIRGVKSHRSFDQFDVSSILNFMYHCKYFQAFAQGQYLTKVINVRNKVMHSPDFSLKKEDMDESINSVQELAKILVKHAPGLKTISEKIQQFKTILERCSRQVSKSTENSKEESLKLLGREQHALKEKIEFLAQRYEENQGTEIKEELQGMKNFLDQNKDLLEDLAPQLSRLDEIQEKVNKHEQVINTLKTRVDCLEKGAPDPMFTGDPLKFKNHVFEVARKRKMPEPEFMEDCEAGGYRGIVNVNGKTFRGMQVCNNKRNAHQEVARIVLEFMESHPEWGEEAVESISSSTASSTNIYYGIVTVELNNQELVSDDCDHEQEATESAYRKLAFQFGLTSLEAGNSFRTAVLEHFQRCNFPTPLELSVSKDDKFLCKLQISGHFTFYDKDGSSKKKQAEQKAAKVALQNLSGILNCRVLDNAGDNWKGLLKESLDALGLQQPDYNFTVNKVGIGQEVEGAILSEDNSQISATKIDNKNDSLRAKNSVTEVLDLPTAHTVNAVDCQETETLDFSAPEMSSQAPKELDSSVSGTIFYSSVTVVLNNQGVVSDGCDHEQEATESAYRKLACQFGLNSLESKTAVLEHFQRCNFPRPQEFTDCEDNKFFCKLLLTDPFIFFDKDGSSKKKQSEQQAARIALQHLSGLFKYSFEVEPGKNYKGILKEKLDALGLKNPEYEHRIQKSVERPSTSGDYLLSSCMTPSSKKICLQPNNSFSQECLVTETQYAGRLDKPNKPLNMDNIAINRLLALFNLQPPSVNVESISTEMIFTGRVDIKLEKFTFQNNSDYTAKKDAIRKTYLLFGNAMGIYKTKLDENNASMLVKQHFSQNDLTLPKEVFQNNKCSLNDITYNLFYDGEGSTEVDAKRDALQKALETLTLLFGFSPLPKCSTVEETEVQINSLLKTKGQKDVIYSPQHNLYKNSVELLFKEYTMESKQEKRKKDNTNYLSGCILDLLAVKPETQNTSSLRNCLDEWFKQNQLKQPVFENTEEAHGSKVTFSVKVSCSNPDWEDSVEVAEEKLVEVLRERLNCLAN</sequence>
<protein>
    <recommendedName>
        <fullName evidence="3">DRBM domain-containing protein</fullName>
    </recommendedName>
</protein>